<reference evidence="2 3" key="1">
    <citation type="journal article" date="2014" name="BMC Genomics">
        <title>Genome sequencing of four Aureobasidium pullulans varieties: biotechnological potential, stress tolerance, and description of new species.</title>
        <authorList>
            <person name="Gostin Ar C."/>
            <person name="Ohm R.A."/>
            <person name="Kogej T."/>
            <person name="Sonjak S."/>
            <person name="Turk M."/>
            <person name="Zajc J."/>
            <person name="Zalar P."/>
            <person name="Grube M."/>
            <person name="Sun H."/>
            <person name="Han J."/>
            <person name="Sharma A."/>
            <person name="Chiniquy J."/>
            <person name="Ngan C.Y."/>
            <person name="Lipzen A."/>
            <person name="Barry K."/>
            <person name="Grigoriev I.V."/>
            <person name="Gunde-Cimerman N."/>
        </authorList>
    </citation>
    <scope>NUCLEOTIDE SEQUENCE [LARGE SCALE GENOMIC DNA]</scope>
    <source>
        <strain evidence="2 3">CBS 147.97</strain>
    </source>
</reference>
<dbReference type="RefSeq" id="XP_013428086.1">
    <property type="nucleotide sequence ID" value="XM_013572632.1"/>
</dbReference>
<dbReference type="AlphaFoldDB" id="A0A074WQY9"/>
<dbReference type="EMBL" id="KL584708">
    <property type="protein sequence ID" value="KEQ74014.1"/>
    <property type="molecule type" value="Genomic_DNA"/>
</dbReference>
<dbReference type="HOGENOM" id="CLU_049199_0_0_1"/>
<accession>A0A074WQY9</accession>
<evidence type="ECO:0000313" key="3">
    <source>
        <dbReference type="Proteomes" id="UP000027730"/>
    </source>
</evidence>
<organism evidence="2 3">
    <name type="scientific">Aureobasidium namibiae CBS 147.97</name>
    <dbReference type="NCBI Taxonomy" id="1043004"/>
    <lineage>
        <taxon>Eukaryota</taxon>
        <taxon>Fungi</taxon>
        <taxon>Dikarya</taxon>
        <taxon>Ascomycota</taxon>
        <taxon>Pezizomycotina</taxon>
        <taxon>Dothideomycetes</taxon>
        <taxon>Dothideomycetidae</taxon>
        <taxon>Dothideales</taxon>
        <taxon>Saccotheciaceae</taxon>
        <taxon>Aureobasidium</taxon>
    </lineage>
</organism>
<dbReference type="Proteomes" id="UP000027730">
    <property type="component" value="Unassembled WGS sequence"/>
</dbReference>
<dbReference type="GeneID" id="25410388"/>
<dbReference type="SUPFAM" id="SSF51197">
    <property type="entry name" value="Clavaminate synthase-like"/>
    <property type="match status" value="1"/>
</dbReference>
<dbReference type="PANTHER" id="PTHR31630:SF6">
    <property type="entry name" value="PHYTANOYL-COA DIOXYGENASE-RELATED"/>
    <property type="match status" value="1"/>
</dbReference>
<proteinExistence type="predicted"/>
<protein>
    <recommendedName>
        <fullName evidence="4">Phytanoyl-CoA dioxygenase</fullName>
    </recommendedName>
</protein>
<sequence>MPHLDFEEPTTKWHEDLVREGFAVIKAAVPEDRCQYYIGQMFDWLEQFPFGFDRNDRSTWTEEHLPSHMKGGMYHGYRVQHESFMWEARQESGVIDAFSKIWGTDELLVSFDGMNFTLPSGSPLPPTAPWPHIDQSPKKIGMQCVQGIINLAPNGHEDGGLLIMKGSSGLMEDFFKAHPEVVDRPTWGSSDWFGFEQAELGWFKERGCKILKVCADPGDLIVWDSRCVHYNQVPQSQNLRAVIYACYTPASFAKPDDLRKKGELFDQKVGTTHWPHDNIFSTSEKKLRLGKPDFAERDEPFHRPEESELVQKLAGKRPY</sequence>
<dbReference type="Gene3D" id="2.60.120.620">
    <property type="entry name" value="q2cbj1_9rhob like domain"/>
    <property type="match status" value="1"/>
</dbReference>
<evidence type="ECO:0008006" key="4">
    <source>
        <dbReference type="Google" id="ProtNLM"/>
    </source>
</evidence>
<dbReference type="OrthoDB" id="445007at2759"/>
<evidence type="ECO:0000256" key="1">
    <source>
        <dbReference type="SAM" id="MobiDB-lite"/>
    </source>
</evidence>
<feature type="region of interest" description="Disordered" evidence="1">
    <location>
        <begin position="294"/>
        <end position="319"/>
    </location>
</feature>
<dbReference type="PANTHER" id="PTHR31630">
    <property type="entry name" value="PHYTANOYL-COA DIOXYGENASE-RELATED-RELATED"/>
    <property type="match status" value="1"/>
</dbReference>
<feature type="compositionally biased region" description="Basic and acidic residues" evidence="1">
    <location>
        <begin position="294"/>
        <end position="306"/>
    </location>
</feature>
<keyword evidence="3" id="KW-1185">Reference proteome</keyword>
<name>A0A074WQY9_9PEZI</name>
<evidence type="ECO:0000313" key="2">
    <source>
        <dbReference type="EMBL" id="KEQ74014.1"/>
    </source>
</evidence>
<gene>
    <name evidence="2" type="ORF">M436DRAFT_45742</name>
</gene>